<evidence type="ECO:0000256" key="2">
    <source>
        <dbReference type="ARBA" id="ARBA00022692"/>
    </source>
</evidence>
<feature type="compositionally biased region" description="Basic and acidic residues" evidence="6">
    <location>
        <begin position="64"/>
        <end position="73"/>
    </location>
</feature>
<dbReference type="Pfam" id="PF02104">
    <property type="entry name" value="SURF1"/>
    <property type="match status" value="1"/>
</dbReference>
<dbReference type="EMBL" id="GL988039">
    <property type="protein sequence ID" value="EGS22831.1"/>
    <property type="molecule type" value="Genomic_DNA"/>
</dbReference>
<dbReference type="AlphaFoldDB" id="G0S1C1"/>
<comment type="caution">
    <text evidence="5">Lacks conserved residue(s) required for the propagation of feature annotation.</text>
</comment>
<keyword evidence="5" id="KW-0496">Mitochondrion</keyword>
<keyword evidence="3 5" id="KW-1133">Transmembrane helix</keyword>
<keyword evidence="2 5" id="KW-0812">Transmembrane</keyword>
<keyword evidence="8" id="KW-1185">Reference proteome</keyword>
<sequence>MVSGRLLSGLLQPFCAPRAPIGNAIRSQWTHSTPVLRSNFSSSRSIISQINVSRRQPFHSTPRRPRDPADDPNWKSLIDEPPQLVRVKSKHGPGIILLAIIPITAFLLGTWQVHRLRWKTDLIAKAEDRIIRPPLPLPPHVDPDAVADFDFRRVTVTGRFRHDKEMLVGPRMRDGEQGYMVVTPLERNDDPTATVLVHRGWISKKMADQRLRDPEALPQGEVTIEGMLRTPWKKNFFTPENRPDRWEFYFPDVKQMAELTGSQAVWIEQTMDPDFFTLNAYQEKGVPIGRPAEVNLRNNHAQYIITWYGLSLATAIMFWMVLKSKKSPNEAARRVRMNMHW</sequence>
<dbReference type="GO" id="GO:0005743">
    <property type="term" value="C:mitochondrial inner membrane"/>
    <property type="evidence" value="ECO:0007669"/>
    <property type="project" value="UniProtKB-SubCell"/>
</dbReference>
<name>G0S1C1_CHATD</name>
<keyword evidence="5" id="KW-0999">Mitochondrion inner membrane</keyword>
<dbReference type="GeneID" id="18255345"/>
<comment type="subcellular location">
    <subcellularLocation>
        <location evidence="1">Membrane</location>
    </subcellularLocation>
    <subcellularLocation>
        <location evidence="5">Mitochondrion inner membrane</location>
        <topology evidence="5">Multi-pass membrane protein</topology>
    </subcellularLocation>
</comment>
<dbReference type="GO" id="GO:0033617">
    <property type="term" value="P:mitochondrial respiratory chain complex IV assembly"/>
    <property type="evidence" value="ECO:0007669"/>
    <property type="project" value="TreeGrafter"/>
</dbReference>
<dbReference type="RefSeq" id="XP_006691823.1">
    <property type="nucleotide sequence ID" value="XM_006691760.1"/>
</dbReference>
<dbReference type="OMA" id="WYSRDVA"/>
<evidence type="ECO:0000256" key="3">
    <source>
        <dbReference type="ARBA" id="ARBA00022989"/>
    </source>
</evidence>
<dbReference type="eggNOG" id="KOG1563">
    <property type="taxonomic scope" value="Eukaryota"/>
</dbReference>
<dbReference type="Proteomes" id="UP000008066">
    <property type="component" value="Unassembled WGS sequence"/>
</dbReference>
<gene>
    <name evidence="7" type="ORF">CTHT_0013070</name>
</gene>
<dbReference type="PANTHER" id="PTHR23427:SF2">
    <property type="entry name" value="SURFEIT LOCUS PROTEIN 1"/>
    <property type="match status" value="1"/>
</dbReference>
<evidence type="ECO:0000313" key="7">
    <source>
        <dbReference type="EMBL" id="EGS22831.1"/>
    </source>
</evidence>
<dbReference type="InterPro" id="IPR002994">
    <property type="entry name" value="Surf1/Shy1"/>
</dbReference>
<dbReference type="HOGENOM" id="CLU_047737_3_0_1"/>
<keyword evidence="4 5" id="KW-0472">Membrane</keyword>
<evidence type="ECO:0000256" key="6">
    <source>
        <dbReference type="SAM" id="MobiDB-lite"/>
    </source>
</evidence>
<proteinExistence type="inferred from homology"/>
<reference evidence="7 8" key="1">
    <citation type="journal article" date="2011" name="Cell">
        <title>Insight into structure and assembly of the nuclear pore complex by utilizing the genome of a eukaryotic thermophile.</title>
        <authorList>
            <person name="Amlacher S."/>
            <person name="Sarges P."/>
            <person name="Flemming D."/>
            <person name="van Noort V."/>
            <person name="Kunze R."/>
            <person name="Devos D.P."/>
            <person name="Arumugam M."/>
            <person name="Bork P."/>
            <person name="Hurt E."/>
        </authorList>
    </citation>
    <scope>NUCLEOTIDE SEQUENCE [LARGE SCALE GENOMIC DNA]</scope>
    <source>
        <strain evidence="8">DSM 1495 / CBS 144.50 / IMI 039719</strain>
    </source>
</reference>
<organism evidence="8">
    <name type="scientific">Chaetomium thermophilum (strain DSM 1495 / CBS 144.50 / IMI 039719)</name>
    <name type="common">Thermochaetoides thermophila</name>
    <dbReference type="NCBI Taxonomy" id="759272"/>
    <lineage>
        <taxon>Eukaryota</taxon>
        <taxon>Fungi</taxon>
        <taxon>Dikarya</taxon>
        <taxon>Ascomycota</taxon>
        <taxon>Pezizomycotina</taxon>
        <taxon>Sordariomycetes</taxon>
        <taxon>Sordariomycetidae</taxon>
        <taxon>Sordariales</taxon>
        <taxon>Chaetomiaceae</taxon>
        <taxon>Thermochaetoides</taxon>
    </lineage>
</organism>
<dbReference type="PROSITE" id="PS50895">
    <property type="entry name" value="SURF1"/>
    <property type="match status" value="1"/>
</dbReference>
<feature type="region of interest" description="Disordered" evidence="6">
    <location>
        <begin position="54"/>
        <end position="77"/>
    </location>
</feature>
<dbReference type="PANTHER" id="PTHR23427">
    <property type="entry name" value="SURFEIT LOCUS PROTEIN"/>
    <property type="match status" value="1"/>
</dbReference>
<protein>
    <recommendedName>
        <fullName evidence="5">SURF1-like protein</fullName>
    </recommendedName>
</protein>
<comment type="function">
    <text evidence="5">Probably involved in the biogenesis of the COX complex.</text>
</comment>
<evidence type="ECO:0000313" key="8">
    <source>
        <dbReference type="Proteomes" id="UP000008066"/>
    </source>
</evidence>
<dbReference type="InterPro" id="IPR045214">
    <property type="entry name" value="Surf1/Surf4"/>
</dbReference>
<evidence type="ECO:0000256" key="4">
    <source>
        <dbReference type="ARBA" id="ARBA00023136"/>
    </source>
</evidence>
<feature type="transmembrane region" description="Helical" evidence="5">
    <location>
        <begin position="303"/>
        <end position="322"/>
    </location>
</feature>
<accession>G0S1C1</accession>
<comment type="similarity">
    <text evidence="5">Belongs to the SURF1 family.</text>
</comment>
<dbReference type="KEGG" id="cthr:CTHT_0013070"/>
<dbReference type="STRING" id="759272.G0S1C1"/>
<dbReference type="CDD" id="cd06662">
    <property type="entry name" value="SURF1"/>
    <property type="match status" value="1"/>
</dbReference>
<evidence type="ECO:0000256" key="5">
    <source>
        <dbReference type="RuleBase" id="RU363076"/>
    </source>
</evidence>
<dbReference type="OrthoDB" id="10040024at2759"/>
<evidence type="ECO:0000256" key="1">
    <source>
        <dbReference type="ARBA" id="ARBA00004370"/>
    </source>
</evidence>